<evidence type="ECO:0000313" key="2">
    <source>
        <dbReference type="Proteomes" id="UP000193411"/>
    </source>
</evidence>
<dbReference type="EMBL" id="MCFL01000017">
    <property type="protein sequence ID" value="ORZ36467.1"/>
    <property type="molecule type" value="Genomic_DNA"/>
</dbReference>
<organism evidence="1 2">
    <name type="scientific">Catenaria anguillulae PL171</name>
    <dbReference type="NCBI Taxonomy" id="765915"/>
    <lineage>
        <taxon>Eukaryota</taxon>
        <taxon>Fungi</taxon>
        <taxon>Fungi incertae sedis</taxon>
        <taxon>Blastocladiomycota</taxon>
        <taxon>Blastocladiomycetes</taxon>
        <taxon>Blastocladiales</taxon>
        <taxon>Catenariaceae</taxon>
        <taxon>Catenaria</taxon>
    </lineage>
</organism>
<gene>
    <name evidence="1" type="ORF">BCR44DRAFT_1432714</name>
</gene>
<name>A0A1Y2HPD2_9FUNG</name>
<proteinExistence type="predicted"/>
<protein>
    <submittedName>
        <fullName evidence="1">Uncharacterized protein</fullName>
    </submittedName>
</protein>
<dbReference type="Proteomes" id="UP000193411">
    <property type="component" value="Unassembled WGS sequence"/>
</dbReference>
<reference evidence="1 2" key="1">
    <citation type="submission" date="2016-07" db="EMBL/GenBank/DDBJ databases">
        <title>Pervasive Adenine N6-methylation of Active Genes in Fungi.</title>
        <authorList>
            <consortium name="DOE Joint Genome Institute"/>
            <person name="Mondo S.J."/>
            <person name="Dannebaum R.O."/>
            <person name="Kuo R.C."/>
            <person name="Labutti K."/>
            <person name="Haridas S."/>
            <person name="Kuo A."/>
            <person name="Salamov A."/>
            <person name="Ahrendt S.R."/>
            <person name="Lipzen A."/>
            <person name="Sullivan W."/>
            <person name="Andreopoulos W.B."/>
            <person name="Clum A."/>
            <person name="Lindquist E."/>
            <person name="Daum C."/>
            <person name="Ramamoorthy G.K."/>
            <person name="Gryganskyi A."/>
            <person name="Culley D."/>
            <person name="Magnuson J.K."/>
            <person name="James T.Y."/>
            <person name="O'Malley M.A."/>
            <person name="Stajich J.E."/>
            <person name="Spatafora J.W."/>
            <person name="Visel A."/>
            <person name="Grigoriev I.V."/>
        </authorList>
    </citation>
    <scope>NUCLEOTIDE SEQUENCE [LARGE SCALE GENOMIC DNA]</scope>
    <source>
        <strain evidence="1 2">PL171</strain>
    </source>
</reference>
<comment type="caution">
    <text evidence="1">The sequence shown here is derived from an EMBL/GenBank/DDBJ whole genome shotgun (WGS) entry which is preliminary data.</text>
</comment>
<dbReference type="AlphaFoldDB" id="A0A1Y2HPD2"/>
<sequence length="92" mass="10706">MCFAVLGNGGHGRHCSTRRDKSQVGRSCSRNRPTCTHTRYLRRRKVWPAIHVWSRLELGCALEKVFERHFLILFIAVILVDRKRPVGYGRQS</sequence>
<evidence type="ECO:0000313" key="1">
    <source>
        <dbReference type="EMBL" id="ORZ36467.1"/>
    </source>
</evidence>
<accession>A0A1Y2HPD2</accession>
<keyword evidence="2" id="KW-1185">Reference proteome</keyword>